<evidence type="ECO:0000256" key="1">
    <source>
        <dbReference type="SAM" id="MobiDB-lite"/>
    </source>
</evidence>
<gene>
    <name evidence="2" type="ORF">ISN45_At04g023260</name>
</gene>
<name>A0A8T2DYV1_9BRAS</name>
<dbReference type="Proteomes" id="UP000694240">
    <property type="component" value="Chromosome 4"/>
</dbReference>
<organism evidence="2 3">
    <name type="scientific">Arabidopsis thaliana x Arabidopsis arenosa</name>
    <dbReference type="NCBI Taxonomy" id="1240361"/>
    <lineage>
        <taxon>Eukaryota</taxon>
        <taxon>Viridiplantae</taxon>
        <taxon>Streptophyta</taxon>
        <taxon>Embryophyta</taxon>
        <taxon>Tracheophyta</taxon>
        <taxon>Spermatophyta</taxon>
        <taxon>Magnoliopsida</taxon>
        <taxon>eudicotyledons</taxon>
        <taxon>Gunneridae</taxon>
        <taxon>Pentapetalae</taxon>
        <taxon>rosids</taxon>
        <taxon>malvids</taxon>
        <taxon>Brassicales</taxon>
        <taxon>Brassicaceae</taxon>
        <taxon>Camelineae</taxon>
        <taxon>Arabidopsis</taxon>
    </lineage>
</organism>
<proteinExistence type="predicted"/>
<feature type="compositionally biased region" description="Low complexity" evidence="1">
    <location>
        <begin position="361"/>
        <end position="379"/>
    </location>
</feature>
<dbReference type="EMBL" id="JAEFBK010000004">
    <property type="protein sequence ID" value="KAG7616897.1"/>
    <property type="molecule type" value="Genomic_DNA"/>
</dbReference>
<feature type="region of interest" description="Disordered" evidence="1">
    <location>
        <begin position="134"/>
        <end position="305"/>
    </location>
</feature>
<evidence type="ECO:0000313" key="3">
    <source>
        <dbReference type="Proteomes" id="UP000694240"/>
    </source>
</evidence>
<comment type="caution">
    <text evidence="2">The sequence shown here is derived from an EMBL/GenBank/DDBJ whole genome shotgun (WGS) entry which is preliminary data.</text>
</comment>
<feature type="compositionally biased region" description="Basic and acidic residues" evidence="1">
    <location>
        <begin position="167"/>
        <end position="200"/>
    </location>
</feature>
<reference evidence="2 3" key="1">
    <citation type="submission" date="2020-12" db="EMBL/GenBank/DDBJ databases">
        <title>Concerted genomic and epigenomic changes stabilize Arabidopsis allopolyploids.</title>
        <authorList>
            <person name="Chen Z."/>
        </authorList>
    </citation>
    <scope>NUCLEOTIDE SEQUENCE [LARGE SCALE GENOMIC DNA]</scope>
    <source>
        <strain evidence="2">Allo738</strain>
        <tissue evidence="2">Leaf</tissue>
    </source>
</reference>
<accession>A0A8T2DYV1</accession>
<keyword evidence="3" id="KW-1185">Reference proteome</keyword>
<protein>
    <submittedName>
        <fullName evidence="2">Uncharacterized protein</fullName>
    </submittedName>
</protein>
<feature type="compositionally biased region" description="Polar residues" evidence="1">
    <location>
        <begin position="249"/>
        <end position="264"/>
    </location>
</feature>
<dbReference type="PANTHER" id="PTHR35132:SF1">
    <property type="entry name" value="SERINE_ARGININE REPETITIVE MATRIX-LIKE PROTEIN"/>
    <property type="match status" value="1"/>
</dbReference>
<feature type="compositionally biased region" description="Polar residues" evidence="1">
    <location>
        <begin position="228"/>
        <end position="237"/>
    </location>
</feature>
<dbReference type="AlphaFoldDB" id="A0A8T2DYV1"/>
<feature type="region of interest" description="Disordered" evidence="1">
    <location>
        <begin position="57"/>
        <end position="85"/>
    </location>
</feature>
<dbReference type="PANTHER" id="PTHR35132">
    <property type="entry name" value="SERINE/ARGININE REPETITIVE MATRIX-LIKE PROTEIN"/>
    <property type="match status" value="1"/>
</dbReference>
<feature type="region of interest" description="Disordered" evidence="1">
    <location>
        <begin position="350"/>
        <end position="379"/>
    </location>
</feature>
<evidence type="ECO:0000313" key="2">
    <source>
        <dbReference type="EMBL" id="KAG7616897.1"/>
    </source>
</evidence>
<sequence length="394" mass="43135">MVHNNASFMCYVPQTLHIWSHCTCSSSFLSLTNSLIYYLLLLRPSKTLSLFLSSTMDSPTSIRSKPPPETLSPCGSQRRRSSCDSNPPEFEFWRLTNSSFPQADSDLLSADELFHDGVLLPLDLLSVKSELQSDPNIAECDPDPSPSAGSLITEQKSDLEPGLGSELTRETTVSKRWRDIFRKSETKPPGKKEKVKENKKEKKKTGSGPSSGSGSGAELNINIWPFSRSRSAGNNVTRPRMSFGAPTTRKVSSAPCSRSNSTGESKSRKWPSSPSRNGVHLGRNSPVWQVRRGGGAPVGKTIPEPMGRVVGKREIPETRKGKTVIESNKAKVLNLNVPMCIGYRSRLSCRTEESSGGGNSNIGSDNNNNNNANANNPNPNGLFGFRNLFIKKVY</sequence>